<dbReference type="RefSeq" id="WP_106056802.1">
    <property type="nucleotide sequence ID" value="NZ_CAURSC010000002.1"/>
</dbReference>
<dbReference type="GeneID" id="78391074"/>
<gene>
    <name evidence="2" type="ORF">C5Q96_02245</name>
</gene>
<dbReference type="GO" id="GO:0032259">
    <property type="term" value="P:methylation"/>
    <property type="evidence" value="ECO:0007669"/>
    <property type="project" value="UniProtKB-KW"/>
</dbReference>
<evidence type="ECO:0000313" key="2">
    <source>
        <dbReference type="EMBL" id="AVM47737.1"/>
    </source>
</evidence>
<evidence type="ECO:0000259" key="1">
    <source>
        <dbReference type="Pfam" id="PF08241"/>
    </source>
</evidence>
<accession>A0A2S0L395</accession>
<name>A0A2S0L395_9FIRM</name>
<dbReference type="AlphaFoldDB" id="A0A2S0L395"/>
<proteinExistence type="predicted"/>
<dbReference type="PANTHER" id="PTHR43591">
    <property type="entry name" value="METHYLTRANSFERASE"/>
    <property type="match status" value="1"/>
</dbReference>
<dbReference type="CDD" id="cd02440">
    <property type="entry name" value="AdoMet_MTases"/>
    <property type="match status" value="1"/>
</dbReference>
<keyword evidence="2" id="KW-0808">Transferase</keyword>
<reference evidence="3" key="1">
    <citation type="submission" date="2018-02" db="EMBL/GenBank/DDBJ databases">
        <authorList>
            <person name="Holder M.E."/>
            <person name="Ajami N.J."/>
            <person name="Petrosino J.F."/>
        </authorList>
    </citation>
    <scope>NUCLEOTIDE SEQUENCE [LARGE SCALE GENOMIC DNA]</scope>
    <source>
        <strain evidence="3">CCUG 47132</strain>
    </source>
</reference>
<dbReference type="Gene3D" id="3.40.50.150">
    <property type="entry name" value="Vaccinia Virus protein VP39"/>
    <property type="match status" value="1"/>
</dbReference>
<keyword evidence="3" id="KW-1185">Reference proteome</keyword>
<dbReference type="EMBL" id="CP027228">
    <property type="protein sequence ID" value="AVM47737.1"/>
    <property type="molecule type" value="Genomic_DNA"/>
</dbReference>
<keyword evidence="2" id="KW-0489">Methyltransferase</keyword>
<dbReference type="KEGG" id="mdv:C5Q96_02245"/>
<dbReference type="OrthoDB" id="9808140at2"/>
<dbReference type="InterPro" id="IPR029063">
    <property type="entry name" value="SAM-dependent_MTases_sf"/>
</dbReference>
<organism evidence="2 3">
    <name type="scientific">Mogibacterium diversum</name>
    <dbReference type="NCBI Taxonomy" id="114527"/>
    <lineage>
        <taxon>Bacteria</taxon>
        <taxon>Bacillati</taxon>
        <taxon>Bacillota</taxon>
        <taxon>Clostridia</taxon>
        <taxon>Peptostreptococcales</taxon>
        <taxon>Anaerovoracaceae</taxon>
        <taxon>Mogibacterium</taxon>
    </lineage>
</organism>
<feature type="domain" description="Methyltransferase type 11" evidence="1">
    <location>
        <begin position="40"/>
        <end position="134"/>
    </location>
</feature>
<dbReference type="PANTHER" id="PTHR43591:SF24">
    <property type="entry name" value="2-METHOXY-6-POLYPRENYL-1,4-BENZOQUINOL METHYLASE, MITOCHONDRIAL"/>
    <property type="match status" value="1"/>
</dbReference>
<dbReference type="InterPro" id="IPR013216">
    <property type="entry name" value="Methyltransf_11"/>
</dbReference>
<dbReference type="GO" id="GO:0008757">
    <property type="term" value="F:S-adenosylmethionine-dependent methyltransferase activity"/>
    <property type="evidence" value="ECO:0007669"/>
    <property type="project" value="InterPro"/>
</dbReference>
<dbReference type="Proteomes" id="UP000237883">
    <property type="component" value="Chromosome"/>
</dbReference>
<protein>
    <submittedName>
        <fullName evidence="2">SAM-dependent methyltransferase</fullName>
    </submittedName>
</protein>
<evidence type="ECO:0000313" key="3">
    <source>
        <dbReference type="Proteomes" id="UP000237883"/>
    </source>
</evidence>
<dbReference type="Pfam" id="PF08241">
    <property type="entry name" value="Methyltransf_11"/>
    <property type="match status" value="1"/>
</dbReference>
<dbReference type="SUPFAM" id="SSF53335">
    <property type="entry name" value="S-adenosyl-L-methionine-dependent methyltransferases"/>
    <property type="match status" value="1"/>
</dbReference>
<sequence length="201" mass="22419">MFWDNIAGVYDIFVKVINRKTHNELKRIVGKYIESNDNVLECAAGTGMLSAVIAERCNTLVATDFAPKMIKRAEKNCSSYTNINFEYANIMSLKYPDDSFDKVIAGNVIHLLDEPLKALAELNRVCKPGGLLIIPTYMNRDKHDKKSALTDSVGKAGADFKQYFNVVSYIEFFKTAGYDDVNVELADGRIPCAVATMTKLI</sequence>